<evidence type="ECO:0000313" key="2">
    <source>
        <dbReference type="Proteomes" id="UP000033815"/>
    </source>
</evidence>
<dbReference type="EMBL" id="LCHP01000011">
    <property type="protein sequence ID" value="KKT36214.1"/>
    <property type="molecule type" value="Genomic_DNA"/>
</dbReference>
<dbReference type="Proteomes" id="UP000033815">
    <property type="component" value="Unassembled WGS sequence"/>
</dbReference>
<proteinExistence type="predicted"/>
<reference evidence="1 2" key="1">
    <citation type="journal article" date="2015" name="Nature">
        <title>rRNA introns, odd ribosomes, and small enigmatic genomes across a large radiation of phyla.</title>
        <authorList>
            <person name="Brown C.T."/>
            <person name="Hug L.A."/>
            <person name="Thomas B.C."/>
            <person name="Sharon I."/>
            <person name="Castelle C.J."/>
            <person name="Singh A."/>
            <person name="Wilkins M.J."/>
            <person name="Williams K.H."/>
            <person name="Banfield J.F."/>
        </authorList>
    </citation>
    <scope>NUCLEOTIDE SEQUENCE [LARGE SCALE GENOMIC DNA]</scope>
</reference>
<dbReference type="AlphaFoldDB" id="A0A837I9Y3"/>
<gene>
    <name evidence="1" type="ORF">UW25_C0011G0012</name>
</gene>
<protein>
    <submittedName>
        <fullName evidence="1">Uncharacterized protein</fullName>
    </submittedName>
</protein>
<organism evidence="1 2">
    <name type="scientific">Candidatus Nomurabacteria bacterium GW2011_GWB1_44_12</name>
    <dbReference type="NCBI Taxonomy" id="1618748"/>
    <lineage>
        <taxon>Bacteria</taxon>
        <taxon>Candidatus Nomuraibacteriota</taxon>
    </lineage>
</organism>
<name>A0A837I9Y3_9BACT</name>
<accession>A0A837I9Y3</accession>
<sequence length="40" mass="4524">MEFPIGEAYGETQGERSRKNILKNHSFFLENGGAHGRDET</sequence>
<comment type="caution">
    <text evidence="1">The sequence shown here is derived from an EMBL/GenBank/DDBJ whole genome shotgun (WGS) entry which is preliminary data.</text>
</comment>
<evidence type="ECO:0000313" key="1">
    <source>
        <dbReference type="EMBL" id="KKT36214.1"/>
    </source>
</evidence>